<evidence type="ECO:0000256" key="1">
    <source>
        <dbReference type="ARBA" id="ARBA00005395"/>
    </source>
</evidence>
<comment type="similarity">
    <text evidence="1">Belongs to the acetyltransferase family. RimI subfamily.</text>
</comment>
<dbReference type="AlphaFoldDB" id="A0A328UA33"/>
<gene>
    <name evidence="6" type="primary">rimI</name>
    <name evidence="6" type="ORF">DPQ25_10610</name>
</gene>
<dbReference type="SUPFAM" id="SSF55729">
    <property type="entry name" value="Acyl-CoA N-acyltransferases (Nat)"/>
    <property type="match status" value="1"/>
</dbReference>
<dbReference type="Pfam" id="PF00583">
    <property type="entry name" value="Acetyltransf_1"/>
    <property type="match status" value="1"/>
</dbReference>
<dbReference type="EC" id="2.3.1.267" evidence="6"/>
<keyword evidence="7" id="KW-1185">Reference proteome</keyword>
<dbReference type="GO" id="GO:0008999">
    <property type="term" value="F:protein-N-terminal-alanine acetyltransferase activity"/>
    <property type="evidence" value="ECO:0007669"/>
    <property type="project" value="UniProtKB-EC"/>
</dbReference>
<dbReference type="RefSeq" id="WP_112333148.1">
    <property type="nucleotide sequence ID" value="NZ_JBKYJQ010000002.1"/>
</dbReference>
<evidence type="ECO:0000313" key="6">
    <source>
        <dbReference type="EMBL" id="RAQ28192.1"/>
    </source>
</evidence>
<dbReference type="InterPro" id="IPR050680">
    <property type="entry name" value="YpeA/RimI_acetyltransf"/>
</dbReference>
<reference evidence="6 7" key="1">
    <citation type="submission" date="2018-06" db="EMBL/GenBank/DDBJ databases">
        <title>Noncontiguous genome sequence of Ruminococcaceae bacterium ASD2818.</title>
        <authorList>
            <person name="Chaplin A.V."/>
            <person name="Sokolova S.R."/>
            <person name="Kochetkova T.O."/>
            <person name="Goltsov A.Y."/>
            <person name="Trofimov D.Y."/>
            <person name="Efimov B.A."/>
        </authorList>
    </citation>
    <scope>NUCLEOTIDE SEQUENCE [LARGE SCALE GENOMIC DNA]</scope>
    <source>
        <strain evidence="6 7">ASD2818</strain>
    </source>
</reference>
<dbReference type="InterPro" id="IPR016181">
    <property type="entry name" value="Acyl_CoA_acyltransferase"/>
</dbReference>
<evidence type="ECO:0000313" key="7">
    <source>
        <dbReference type="Proteomes" id="UP000249377"/>
    </source>
</evidence>
<dbReference type="Gene3D" id="3.40.630.30">
    <property type="match status" value="1"/>
</dbReference>
<keyword evidence="2" id="KW-0963">Cytoplasm</keyword>
<dbReference type="InterPro" id="IPR000182">
    <property type="entry name" value="GNAT_dom"/>
</dbReference>
<accession>A0A328UA33</accession>
<protein>
    <submittedName>
        <fullName evidence="6">Ribosomal-protein-alanine N-acetyltransferase</fullName>
        <ecNumber evidence="6">2.3.1.267</ecNumber>
    </submittedName>
</protein>
<keyword evidence="3 6" id="KW-0808">Transferase</keyword>
<feature type="domain" description="N-acetyltransferase" evidence="5">
    <location>
        <begin position="15"/>
        <end position="162"/>
    </location>
</feature>
<sequence length="174" mass="18758">MLLKGTGPILSSGPFHIVPMQAHHLDALAQLERCCFSTPWTRDGLAAELTSETACFVAAEPAGQPGVAAGYAGMHYIAGEGYIDNVAVFPEYRRQGAAGLLLEALFQFCRAAGGSLITLEVRAGNRQALSLYQRLGFIEVGRRRNFYSSPTEDALILTRYFTPATNGCGLDFPL</sequence>
<organism evidence="6 7">
    <name type="scientific">Hydrogeniiclostridium mannosilyticum</name>
    <dbReference type="NCBI Taxonomy" id="2764322"/>
    <lineage>
        <taxon>Bacteria</taxon>
        <taxon>Bacillati</taxon>
        <taxon>Bacillota</taxon>
        <taxon>Clostridia</taxon>
        <taxon>Eubacteriales</taxon>
        <taxon>Acutalibacteraceae</taxon>
        <taxon>Hydrogeniiclostridium</taxon>
    </lineage>
</organism>
<dbReference type="EMBL" id="QLYR01000007">
    <property type="protein sequence ID" value="RAQ28192.1"/>
    <property type="molecule type" value="Genomic_DNA"/>
</dbReference>
<comment type="caution">
    <text evidence="6">The sequence shown here is derived from an EMBL/GenBank/DDBJ whole genome shotgun (WGS) entry which is preliminary data.</text>
</comment>
<dbReference type="PANTHER" id="PTHR43420">
    <property type="entry name" value="ACETYLTRANSFERASE"/>
    <property type="match status" value="1"/>
</dbReference>
<keyword evidence="4 6" id="KW-0012">Acyltransferase</keyword>
<dbReference type="Proteomes" id="UP000249377">
    <property type="component" value="Unassembled WGS sequence"/>
</dbReference>
<evidence type="ECO:0000256" key="4">
    <source>
        <dbReference type="ARBA" id="ARBA00023315"/>
    </source>
</evidence>
<evidence type="ECO:0000259" key="5">
    <source>
        <dbReference type="PROSITE" id="PS51186"/>
    </source>
</evidence>
<dbReference type="PROSITE" id="PS51186">
    <property type="entry name" value="GNAT"/>
    <property type="match status" value="1"/>
</dbReference>
<dbReference type="InterPro" id="IPR006464">
    <property type="entry name" value="AcTrfase_RimI/Ard1"/>
</dbReference>
<dbReference type="NCBIfam" id="TIGR01575">
    <property type="entry name" value="rimI"/>
    <property type="match status" value="1"/>
</dbReference>
<proteinExistence type="inferred from homology"/>
<name>A0A328UA33_9FIRM</name>
<dbReference type="CDD" id="cd04301">
    <property type="entry name" value="NAT_SF"/>
    <property type="match status" value="1"/>
</dbReference>
<evidence type="ECO:0000256" key="2">
    <source>
        <dbReference type="ARBA" id="ARBA00022490"/>
    </source>
</evidence>
<evidence type="ECO:0000256" key="3">
    <source>
        <dbReference type="ARBA" id="ARBA00022679"/>
    </source>
</evidence>